<dbReference type="EMBL" id="JBHSKP010000004">
    <property type="protein sequence ID" value="MFC5151829.1"/>
    <property type="molecule type" value="Genomic_DNA"/>
</dbReference>
<evidence type="ECO:0000313" key="3">
    <source>
        <dbReference type="Proteomes" id="UP001596160"/>
    </source>
</evidence>
<gene>
    <name evidence="2" type="ORF">ACFPRH_08790</name>
</gene>
<organism evidence="2 3">
    <name type="scientific">Streptomyces amakusaensis</name>
    <dbReference type="NCBI Taxonomy" id="67271"/>
    <lineage>
        <taxon>Bacteria</taxon>
        <taxon>Bacillati</taxon>
        <taxon>Actinomycetota</taxon>
        <taxon>Actinomycetes</taxon>
        <taxon>Kitasatosporales</taxon>
        <taxon>Streptomycetaceae</taxon>
        <taxon>Streptomyces</taxon>
    </lineage>
</organism>
<accession>A0ABW0AJK9</accession>
<protein>
    <submittedName>
        <fullName evidence="2">Uncharacterized protein</fullName>
    </submittedName>
</protein>
<feature type="compositionally biased region" description="Basic and acidic residues" evidence="1">
    <location>
        <begin position="37"/>
        <end position="54"/>
    </location>
</feature>
<dbReference type="Proteomes" id="UP001596160">
    <property type="component" value="Unassembled WGS sequence"/>
</dbReference>
<sequence length="226" mass="24809">MSDINKEVREHTSSQEFLTKLKKDLGLENLVVLKGKGAPEEKGEKEGGEKKEEDKFPYEEFGWKGEHGYGKFENVGVIGAATVATGTASAVSADLTGASSSIRLVGWDKSILNEAWDGLKGQTPEQLRKELSQAQEDIKKSDADILRLRGKVESDRTELETDIGNRVRNLSQELEGKIRLKADKSAVQSTNSTQNRDIGSLSETAHRAGIALSGLEERLRVVESRL</sequence>
<reference evidence="3" key="1">
    <citation type="journal article" date="2019" name="Int. J. Syst. Evol. Microbiol.">
        <title>The Global Catalogue of Microorganisms (GCM) 10K type strain sequencing project: providing services to taxonomists for standard genome sequencing and annotation.</title>
        <authorList>
            <consortium name="The Broad Institute Genomics Platform"/>
            <consortium name="The Broad Institute Genome Sequencing Center for Infectious Disease"/>
            <person name="Wu L."/>
            <person name="Ma J."/>
        </authorList>
    </citation>
    <scope>NUCLEOTIDE SEQUENCE [LARGE SCALE GENOMIC DNA]</scope>
    <source>
        <strain evidence="3">PCU 266</strain>
    </source>
</reference>
<evidence type="ECO:0000313" key="2">
    <source>
        <dbReference type="EMBL" id="MFC5151829.1"/>
    </source>
</evidence>
<comment type="caution">
    <text evidence="2">The sequence shown here is derived from an EMBL/GenBank/DDBJ whole genome shotgun (WGS) entry which is preliminary data.</text>
</comment>
<proteinExistence type="predicted"/>
<evidence type="ECO:0000256" key="1">
    <source>
        <dbReference type="SAM" id="MobiDB-lite"/>
    </source>
</evidence>
<dbReference type="RefSeq" id="WP_344476277.1">
    <property type="nucleotide sequence ID" value="NZ_BAAASB010000006.1"/>
</dbReference>
<feature type="region of interest" description="Disordered" evidence="1">
    <location>
        <begin position="35"/>
        <end position="54"/>
    </location>
</feature>
<keyword evidence="3" id="KW-1185">Reference proteome</keyword>
<name>A0ABW0AJK9_9ACTN</name>